<name>A0A0L6TWL0_9FIRM</name>
<reference evidence="3" key="1">
    <citation type="submission" date="2015-07" db="EMBL/GenBank/DDBJ databases">
        <title>Draft genome sequence of Acetobacterium bakii DSM 8293, a potential psychrophilic chemical producer through syngas fermentation.</title>
        <authorList>
            <person name="Song Y."/>
            <person name="Hwang S."/>
            <person name="Cho B.-K."/>
        </authorList>
    </citation>
    <scope>NUCLEOTIDE SEQUENCE [LARGE SCALE GENOMIC DNA]</scope>
    <source>
        <strain evidence="3">DSM 8239</strain>
    </source>
</reference>
<keyword evidence="1" id="KW-0812">Transmembrane</keyword>
<dbReference type="AlphaFoldDB" id="A0A0L6TWL0"/>
<feature type="transmembrane region" description="Helical" evidence="1">
    <location>
        <begin position="35"/>
        <end position="55"/>
    </location>
</feature>
<feature type="transmembrane region" description="Helical" evidence="1">
    <location>
        <begin position="7"/>
        <end position="29"/>
    </location>
</feature>
<proteinExistence type="predicted"/>
<gene>
    <name evidence="2" type="ORF">AKG39_16435</name>
</gene>
<feature type="transmembrane region" description="Helical" evidence="1">
    <location>
        <begin position="62"/>
        <end position="80"/>
    </location>
</feature>
<feature type="transmembrane region" description="Helical" evidence="1">
    <location>
        <begin position="86"/>
        <end position="106"/>
    </location>
</feature>
<evidence type="ECO:0000313" key="3">
    <source>
        <dbReference type="Proteomes" id="UP000036873"/>
    </source>
</evidence>
<protein>
    <submittedName>
        <fullName evidence="2">Uncharacterized protein</fullName>
    </submittedName>
</protein>
<sequence length="116" mass="12897">MPKRLKVSLITGAVLGVFCIIGALVRFGFQIENYLLFSLWYNRLLMGLVIGLPWAHTTIPKLLARGAVLGLIVSFAYYSSTGFADIVSFLAGIVYGMIIEYVAFMFTNAEIERVRP</sequence>
<keyword evidence="1" id="KW-0472">Membrane</keyword>
<comment type="caution">
    <text evidence="2">The sequence shown here is derived from an EMBL/GenBank/DDBJ whole genome shotgun (WGS) entry which is preliminary data.</text>
</comment>
<dbReference type="EMBL" id="LGYO01000047">
    <property type="protein sequence ID" value="KNZ40659.1"/>
    <property type="molecule type" value="Genomic_DNA"/>
</dbReference>
<keyword evidence="1" id="KW-1133">Transmembrane helix</keyword>
<evidence type="ECO:0000313" key="2">
    <source>
        <dbReference type="EMBL" id="KNZ40659.1"/>
    </source>
</evidence>
<dbReference type="Proteomes" id="UP000036873">
    <property type="component" value="Unassembled WGS sequence"/>
</dbReference>
<organism evidence="2 3">
    <name type="scientific">Acetobacterium bakii</name>
    <dbReference type="NCBI Taxonomy" id="52689"/>
    <lineage>
        <taxon>Bacteria</taxon>
        <taxon>Bacillati</taxon>
        <taxon>Bacillota</taxon>
        <taxon>Clostridia</taxon>
        <taxon>Eubacteriales</taxon>
        <taxon>Eubacteriaceae</taxon>
        <taxon>Acetobacterium</taxon>
    </lineage>
</organism>
<accession>A0A0L6TWL0</accession>
<evidence type="ECO:0000256" key="1">
    <source>
        <dbReference type="SAM" id="Phobius"/>
    </source>
</evidence>
<dbReference type="STRING" id="52689.AKG39_16435"/>
<keyword evidence="3" id="KW-1185">Reference proteome</keyword>